<keyword evidence="3" id="KW-1133">Transmembrane helix</keyword>
<keyword evidence="6" id="KW-1185">Reference proteome</keyword>
<feature type="transmembrane region" description="Helical" evidence="3">
    <location>
        <begin position="43"/>
        <end position="64"/>
    </location>
</feature>
<feature type="transmembrane region" description="Helical" evidence="3">
    <location>
        <begin position="323"/>
        <end position="340"/>
    </location>
</feature>
<dbReference type="PANTHER" id="PTHR22911">
    <property type="entry name" value="ACYL-MALONYL CONDENSING ENZYME-RELATED"/>
    <property type="match status" value="1"/>
</dbReference>
<feature type="transmembrane region" description="Helical" evidence="3">
    <location>
        <begin position="161"/>
        <end position="179"/>
    </location>
</feature>
<dbReference type="Proteomes" id="UP000708148">
    <property type="component" value="Unassembled WGS sequence"/>
</dbReference>
<evidence type="ECO:0000313" key="5">
    <source>
        <dbReference type="EMBL" id="CAD7702510.1"/>
    </source>
</evidence>
<evidence type="ECO:0000313" key="6">
    <source>
        <dbReference type="Proteomes" id="UP000708148"/>
    </source>
</evidence>
<accession>A0A8S1J8C3</accession>
<dbReference type="AlphaFoldDB" id="A0A8S1J8C3"/>
<reference evidence="5" key="1">
    <citation type="submission" date="2020-12" db="EMBL/GenBank/DDBJ databases">
        <authorList>
            <person name="Iha C."/>
        </authorList>
    </citation>
    <scope>NUCLEOTIDE SEQUENCE</scope>
</reference>
<evidence type="ECO:0000256" key="1">
    <source>
        <dbReference type="ARBA" id="ARBA00007635"/>
    </source>
</evidence>
<dbReference type="Pfam" id="PF00892">
    <property type="entry name" value="EamA"/>
    <property type="match status" value="1"/>
</dbReference>
<gene>
    <name evidence="5" type="ORF">OSTQU699_LOCUS7867</name>
</gene>
<dbReference type="InterPro" id="IPR000620">
    <property type="entry name" value="EamA_dom"/>
</dbReference>
<keyword evidence="3" id="KW-0472">Membrane</keyword>
<feature type="transmembrane region" description="Helical" evidence="3">
    <location>
        <begin position="199"/>
        <end position="222"/>
    </location>
</feature>
<keyword evidence="3" id="KW-0812">Transmembrane</keyword>
<evidence type="ECO:0000256" key="2">
    <source>
        <dbReference type="SAM" id="MobiDB-lite"/>
    </source>
</evidence>
<feature type="transmembrane region" description="Helical" evidence="3">
    <location>
        <begin position="299"/>
        <end position="317"/>
    </location>
</feature>
<proteinExistence type="inferred from homology"/>
<feature type="region of interest" description="Disordered" evidence="2">
    <location>
        <begin position="346"/>
        <end position="371"/>
    </location>
</feature>
<feature type="transmembrane region" description="Helical" evidence="3">
    <location>
        <begin position="140"/>
        <end position="156"/>
    </location>
</feature>
<dbReference type="InterPro" id="IPR037185">
    <property type="entry name" value="EmrE-like"/>
</dbReference>
<evidence type="ECO:0000259" key="4">
    <source>
        <dbReference type="Pfam" id="PF00892"/>
    </source>
</evidence>
<feature type="transmembrane region" description="Helical" evidence="3">
    <location>
        <begin position="109"/>
        <end position="128"/>
    </location>
</feature>
<comment type="similarity">
    <text evidence="1">Belongs to the drug/metabolite transporter (DMT) superfamily. Plant drug/metabolite exporter (P-DME) (TC 2.A.7.4) family.</text>
</comment>
<comment type="caution">
    <text evidence="5">The sequence shown here is derived from an EMBL/GenBank/DDBJ whole genome shotgun (WGS) entry which is preliminary data.</text>
</comment>
<feature type="transmembrane region" description="Helical" evidence="3">
    <location>
        <begin position="269"/>
        <end position="287"/>
    </location>
</feature>
<evidence type="ECO:0000256" key="3">
    <source>
        <dbReference type="SAM" id="Phobius"/>
    </source>
</evidence>
<name>A0A8S1J8C3_9CHLO</name>
<feature type="domain" description="EamA" evidence="4">
    <location>
        <begin position="47"/>
        <end position="180"/>
    </location>
</feature>
<organism evidence="5 6">
    <name type="scientific">Ostreobium quekettii</name>
    <dbReference type="NCBI Taxonomy" id="121088"/>
    <lineage>
        <taxon>Eukaryota</taxon>
        <taxon>Viridiplantae</taxon>
        <taxon>Chlorophyta</taxon>
        <taxon>core chlorophytes</taxon>
        <taxon>Ulvophyceae</taxon>
        <taxon>TCBD clade</taxon>
        <taxon>Bryopsidales</taxon>
        <taxon>Ostreobineae</taxon>
        <taxon>Ostreobiaceae</taxon>
        <taxon>Ostreobium</taxon>
    </lineage>
</organism>
<dbReference type="EMBL" id="CAJHUC010001856">
    <property type="protein sequence ID" value="CAD7702510.1"/>
    <property type="molecule type" value="Genomic_DNA"/>
</dbReference>
<feature type="transmembrane region" description="Helical" evidence="3">
    <location>
        <begin position="76"/>
        <end position="97"/>
    </location>
</feature>
<sequence length="371" mass="39808">MVEHEHGETAVLVGKCAGAVKENTHHTAWQKLLQRLRWPVEKIWNNGYLSGIAMAFFFALTVIFGKELEEKKVPSLQILGMRAVVTIPVLAILPRFCPVGSILGRREMWRLLALQGFLYGFTVIAEWSSFAMIHLADTEAILRLSAVLGGILGWTLKGDPLGFAMISGMGVCIMGTLFISQPPMVFGSPDAAPLNHAQVAGLLLAFAAAVFWAVQAAVVGLIDKSEGSLACVCWINVGILVSTVTIDVGASSFTDWPGPLVLDFTPSEWGSFLGVVCCVLLGELYAIRTYQQLSTGLALALLNLSLILITAGDYLLLGENLSTYEMGGIVMVLMGIGIMCQEDQPTKPSASASAEEIPMKLVPRAHASSKS</sequence>
<protein>
    <recommendedName>
        <fullName evidence="4">EamA domain-containing protein</fullName>
    </recommendedName>
</protein>
<feature type="transmembrane region" description="Helical" evidence="3">
    <location>
        <begin position="229"/>
        <end position="249"/>
    </location>
</feature>
<dbReference type="GO" id="GO:0016020">
    <property type="term" value="C:membrane"/>
    <property type="evidence" value="ECO:0007669"/>
    <property type="project" value="InterPro"/>
</dbReference>
<dbReference type="SUPFAM" id="SSF103481">
    <property type="entry name" value="Multidrug resistance efflux transporter EmrE"/>
    <property type="match status" value="2"/>
</dbReference>